<dbReference type="Gene3D" id="1.25.40.10">
    <property type="entry name" value="Tetratricopeptide repeat domain"/>
    <property type="match status" value="2"/>
</dbReference>
<dbReference type="Proteomes" id="UP000460558">
    <property type="component" value="Unassembled WGS sequence"/>
</dbReference>
<dbReference type="InterPro" id="IPR019734">
    <property type="entry name" value="TPR_rpt"/>
</dbReference>
<organism evidence="1 2">
    <name type="scientific">Streptomyces katsurahamanus</name>
    <dbReference type="NCBI Taxonomy" id="2577098"/>
    <lineage>
        <taxon>Bacteria</taxon>
        <taxon>Bacillati</taxon>
        <taxon>Actinomycetota</taxon>
        <taxon>Actinomycetes</taxon>
        <taxon>Kitasatosporales</taxon>
        <taxon>Streptomycetaceae</taxon>
        <taxon>Streptomyces</taxon>
    </lineage>
</organism>
<dbReference type="SUPFAM" id="SSF52540">
    <property type="entry name" value="P-loop containing nucleoside triphosphate hydrolases"/>
    <property type="match status" value="1"/>
</dbReference>
<dbReference type="InterPro" id="IPR011990">
    <property type="entry name" value="TPR-like_helical_dom_sf"/>
</dbReference>
<protein>
    <submittedName>
        <fullName evidence="1">Tetratricopeptide repeat protein</fullName>
    </submittedName>
</protein>
<dbReference type="Pfam" id="PF13424">
    <property type="entry name" value="TPR_12"/>
    <property type="match status" value="1"/>
</dbReference>
<keyword evidence="2" id="KW-1185">Reference proteome</keyword>
<reference evidence="1 2" key="1">
    <citation type="submission" date="2019-06" db="EMBL/GenBank/DDBJ databases">
        <title>Comparative genomics and metabolomics analyses of clavulanic acid producing Streptomyces species provides insight into specialized metabolism and evolution of beta-lactam biosynthetic gene clusters.</title>
        <authorList>
            <person name="Moore M.A."/>
            <person name="Cruz-Morales P."/>
            <person name="Barona Gomez F."/>
            <person name="Kapil T."/>
        </authorList>
    </citation>
    <scope>NUCLEOTIDE SEQUENCE [LARGE SCALE GENOMIC DNA]</scope>
    <source>
        <strain evidence="1 2">T-272</strain>
    </source>
</reference>
<dbReference type="Gene3D" id="3.40.50.300">
    <property type="entry name" value="P-loop containing nucleotide triphosphate hydrolases"/>
    <property type="match status" value="1"/>
</dbReference>
<gene>
    <name evidence="1" type="ORF">FFZ77_19430</name>
</gene>
<dbReference type="EMBL" id="VDEQ01000210">
    <property type="protein sequence ID" value="MQS37719.1"/>
    <property type="molecule type" value="Genomic_DNA"/>
</dbReference>
<proteinExistence type="predicted"/>
<comment type="caution">
    <text evidence="1">The sequence shown here is derived from an EMBL/GenBank/DDBJ whole genome shotgun (WGS) entry which is preliminary data.</text>
</comment>
<evidence type="ECO:0000313" key="1">
    <source>
        <dbReference type="EMBL" id="MQS37719.1"/>
    </source>
</evidence>
<accession>A0ABW9NXZ8</accession>
<dbReference type="SMART" id="SM00028">
    <property type="entry name" value="TPR"/>
    <property type="match status" value="5"/>
</dbReference>
<dbReference type="PANTHER" id="PTHR47691:SF3">
    <property type="entry name" value="HTH-TYPE TRANSCRIPTIONAL REGULATOR RV0890C-RELATED"/>
    <property type="match status" value="1"/>
</dbReference>
<sequence>MRAEQYGTVIGAGELNQPARDMFKATVYEAPPPARPVVTHGLPMDVAGFTGRMSELGYLLAAAVPGRVVNVHAVDGMPGVGKTALVKRAAHRLAERFPDGQFFYDLHAHTPGQAPVQPVDALAVLLTDLGIDPRNLPPTLEGRSHLWRDRLAGKRALLILDNAAGHEQITPLLPSGPGCLTLVTSRRRLIALDGALSLSLAPLTPGEAADLFTSRAHRTPSHSDTEAVAQTVRLCGYLPLAIVLLAGRLRHKPHWTIARFAADVASQDRLTELGDGHNHAVSTAFTLSYQNLPADEQRLFRRVGLHPGTDIDTYAAAALDGASLSVTRRRLEALYTDHLLDEIAPGRYQPHDLLRAYARALATDHDPADGRTQALERLLDYYQRTAQAADQYLARLPRPGISPVVPQATGAGLPDRAAALAWMRTERANLLACLDTVTREQAPRAVQLPAAVAAFSYQDGPRSQAAAFHQRAATAARLANDPLGEANALHDLGCIRYLTGDSAEAARIHEQALALYEELGDRLGQANALNELGRVRGLASDFEQAARLRERALSLYEHLGDRLGQANTLHDLGRMRHLTDDTAEAARLHQRALVLYQELGNQLGQANALRDLGRVRGQTDHLERAAWLQERALGLYQDLGDRLGQANDLNELGRVRGAMSDFEQAAHLHEQALALYEELGSRVGQTEVWNNIGALLAESSGPRAALTAYRRALELARQIGSPLDEARALEGTSRCLARIGERRNALSDLREAVNTYQRIGAAGVKAAAEYLARLETEDAGKASDPDSTD</sequence>
<dbReference type="RefSeq" id="WP_153484771.1">
    <property type="nucleotide sequence ID" value="NZ_VDEQ01000210.1"/>
</dbReference>
<dbReference type="InterPro" id="IPR027417">
    <property type="entry name" value="P-loop_NTPase"/>
</dbReference>
<dbReference type="PRINTS" id="PR00364">
    <property type="entry name" value="DISEASERSIST"/>
</dbReference>
<dbReference type="SUPFAM" id="SSF48452">
    <property type="entry name" value="TPR-like"/>
    <property type="match status" value="2"/>
</dbReference>
<dbReference type="PANTHER" id="PTHR47691">
    <property type="entry name" value="REGULATOR-RELATED"/>
    <property type="match status" value="1"/>
</dbReference>
<evidence type="ECO:0000313" key="2">
    <source>
        <dbReference type="Proteomes" id="UP000460558"/>
    </source>
</evidence>
<dbReference type="Pfam" id="PF13176">
    <property type="entry name" value="TPR_7"/>
    <property type="match status" value="1"/>
</dbReference>
<name>A0ABW9NXZ8_9ACTN</name>